<name>A0A316A8V3_9ACTN</name>
<dbReference type="AlphaFoldDB" id="A0A316A8V3"/>
<evidence type="ECO:0000313" key="3">
    <source>
        <dbReference type="Proteomes" id="UP000245469"/>
    </source>
</evidence>
<keyword evidence="1" id="KW-0812">Transmembrane</keyword>
<organism evidence="2 3">
    <name type="scientific">Quadrisphaera granulorum</name>
    <dbReference type="NCBI Taxonomy" id="317664"/>
    <lineage>
        <taxon>Bacteria</taxon>
        <taxon>Bacillati</taxon>
        <taxon>Actinomycetota</taxon>
        <taxon>Actinomycetes</taxon>
        <taxon>Kineosporiales</taxon>
        <taxon>Kineosporiaceae</taxon>
        <taxon>Quadrisphaera</taxon>
    </lineage>
</organism>
<keyword evidence="1" id="KW-1133">Transmembrane helix</keyword>
<evidence type="ECO:0000256" key="1">
    <source>
        <dbReference type="SAM" id="Phobius"/>
    </source>
</evidence>
<dbReference type="Proteomes" id="UP000245469">
    <property type="component" value="Unassembled WGS sequence"/>
</dbReference>
<evidence type="ECO:0000313" key="2">
    <source>
        <dbReference type="EMBL" id="PWJ54131.1"/>
    </source>
</evidence>
<reference evidence="2 3" key="1">
    <citation type="submission" date="2018-03" db="EMBL/GenBank/DDBJ databases">
        <title>Genomic Encyclopedia of Archaeal and Bacterial Type Strains, Phase II (KMG-II): from individual species to whole genera.</title>
        <authorList>
            <person name="Goeker M."/>
        </authorList>
    </citation>
    <scope>NUCLEOTIDE SEQUENCE [LARGE SCALE GENOMIC DNA]</scope>
    <source>
        <strain evidence="2 3">DSM 44889</strain>
    </source>
</reference>
<keyword evidence="3" id="KW-1185">Reference proteome</keyword>
<sequence length="95" mass="9439">MRSIRVLTVAVVVALVVLGGLVTRALVAGPPAGFGWSAYTPDPQMDVFGGDGSPLVVVGRGEAVAVVVAAVVLAAATGLLGYALGRRRAAGAGRR</sequence>
<feature type="transmembrane region" description="Helical" evidence="1">
    <location>
        <begin position="63"/>
        <end position="85"/>
    </location>
</feature>
<proteinExistence type="predicted"/>
<dbReference type="RefSeq" id="WP_170131377.1">
    <property type="nucleotide sequence ID" value="NZ_QGDQ01000008.1"/>
</dbReference>
<protein>
    <submittedName>
        <fullName evidence="2">Uncharacterized protein</fullName>
    </submittedName>
</protein>
<dbReference type="EMBL" id="QGDQ01000008">
    <property type="protein sequence ID" value="PWJ54131.1"/>
    <property type="molecule type" value="Genomic_DNA"/>
</dbReference>
<gene>
    <name evidence="2" type="ORF">BXY45_10838</name>
</gene>
<accession>A0A316A8V3</accession>
<keyword evidence="1" id="KW-0472">Membrane</keyword>
<comment type="caution">
    <text evidence="2">The sequence shown here is derived from an EMBL/GenBank/DDBJ whole genome shotgun (WGS) entry which is preliminary data.</text>
</comment>